<feature type="transmembrane region" description="Helical" evidence="5">
    <location>
        <begin position="241"/>
        <end position="259"/>
    </location>
</feature>
<dbReference type="PANTHER" id="PTHR37422:SF17">
    <property type="entry name" value="O-ANTIGEN LIGASE"/>
    <property type="match status" value="1"/>
</dbReference>
<accession>A0A2M8GL67</accession>
<evidence type="ECO:0000256" key="4">
    <source>
        <dbReference type="ARBA" id="ARBA00023136"/>
    </source>
</evidence>
<protein>
    <recommendedName>
        <fullName evidence="6">O-antigen ligase-related domain-containing protein</fullName>
    </recommendedName>
</protein>
<feature type="domain" description="O-antigen ligase-related" evidence="6">
    <location>
        <begin position="201"/>
        <end position="377"/>
    </location>
</feature>
<keyword evidence="2 5" id="KW-0812">Transmembrane</keyword>
<feature type="transmembrane region" description="Helical" evidence="5">
    <location>
        <begin position="70"/>
        <end position="93"/>
    </location>
</feature>
<feature type="transmembrane region" description="Helical" evidence="5">
    <location>
        <begin position="166"/>
        <end position="183"/>
    </location>
</feature>
<dbReference type="InterPro" id="IPR011990">
    <property type="entry name" value="TPR-like_helical_dom_sf"/>
</dbReference>
<feature type="transmembrane region" description="Helical" evidence="5">
    <location>
        <begin position="362"/>
        <end position="390"/>
    </location>
</feature>
<dbReference type="GO" id="GO:0016020">
    <property type="term" value="C:membrane"/>
    <property type="evidence" value="ECO:0007669"/>
    <property type="project" value="UniProtKB-SubCell"/>
</dbReference>
<dbReference type="PANTHER" id="PTHR37422">
    <property type="entry name" value="TEICHURONIC ACID BIOSYNTHESIS PROTEIN TUAE"/>
    <property type="match status" value="1"/>
</dbReference>
<feature type="transmembrane region" description="Helical" evidence="5">
    <location>
        <begin position="213"/>
        <end position="229"/>
    </location>
</feature>
<feature type="transmembrane region" description="Helical" evidence="5">
    <location>
        <begin position="105"/>
        <end position="125"/>
    </location>
</feature>
<dbReference type="InterPro" id="IPR051533">
    <property type="entry name" value="WaaL-like"/>
</dbReference>
<dbReference type="AlphaFoldDB" id="A0A2M8GL67"/>
<evidence type="ECO:0000256" key="1">
    <source>
        <dbReference type="ARBA" id="ARBA00004141"/>
    </source>
</evidence>
<organism evidence="7 8">
    <name type="scientific">Candidatus Roizmanbacteria bacterium CG_4_8_14_3_um_filter_36_10</name>
    <dbReference type="NCBI Taxonomy" id="1974834"/>
    <lineage>
        <taxon>Bacteria</taxon>
        <taxon>Candidatus Roizmaniibacteriota</taxon>
    </lineage>
</organism>
<dbReference type="Pfam" id="PF04932">
    <property type="entry name" value="Wzy_C"/>
    <property type="match status" value="1"/>
</dbReference>
<keyword evidence="3 5" id="KW-1133">Transmembrane helix</keyword>
<comment type="caution">
    <text evidence="7">The sequence shown here is derived from an EMBL/GenBank/DDBJ whole genome shotgun (WGS) entry which is preliminary data.</text>
</comment>
<evidence type="ECO:0000313" key="7">
    <source>
        <dbReference type="EMBL" id="PJC81306.1"/>
    </source>
</evidence>
<evidence type="ECO:0000313" key="8">
    <source>
        <dbReference type="Proteomes" id="UP000229370"/>
    </source>
</evidence>
<feature type="transmembrane region" description="Helical" evidence="5">
    <location>
        <begin position="190"/>
        <end position="207"/>
    </location>
</feature>
<evidence type="ECO:0000259" key="6">
    <source>
        <dbReference type="Pfam" id="PF04932"/>
    </source>
</evidence>
<gene>
    <name evidence="7" type="ORF">CO007_05525</name>
</gene>
<sequence>MSSHTSELFEFNKVLLIYIITTLILFFWLLKMIVNNKIIIKKTPFDIPIFLFSLTQLISTVFSIDRHTSFFGYYGRFNGGLLSLIAYLILYYGFVSNFPDFGERFIFNLLKLSIFSSVAVILWGLPGKFGYDLSCFVFTGKLTDSCWTDQFRPAERLFSTLGQPNWLGAYLTITFFLGLYFFLKTKDSKYLILNTIYLTVNFITLLFTRSRSALLALVLGICFFVVLFYSHFRHCRDISRVFKRAIVLTILLIISVFIFKTGIQSIDQLIDWVTYQKIFVNEKIDNIPNVTKQPSSGINSDVTESGDIRRIVWQGAVELGKRYPWFGSGPETFAYSYYFVRPKEHNLTSEWDFLYNKAHNEYLNYLATTGFVGLGAYLIFILVVVIFSIYNLKAQNSKLKTKSKNLNLKKDLKIEDLDLSSRILVLSLICAYLSILVTNFFGFSTTTINLFFYIIPAIFISQLSNPVLDENQLSNINNRQSSIVSSLKQKVYTGFIILFTFYLLFSIGRYRLADINYVKGDNLYKTGDYQEAAKFLFKALEYKYEHVYEDKLSSVLAYLAFVSSYQKQTKTTKQLIDLSKFYNQKSLAESAMNILYWKTKAKNAYLFYQINGEIDEINNGVDALKHGEGLASTDPKIPYSLAIYYSLLADQNINNQLTEEYQNLSIEEINKTIDLKANDKGYYLLKAQLLKKYHRKEEARSVLKFILNKIAPDDPEAIKELQNLDRL</sequence>
<feature type="transmembrane region" description="Helical" evidence="5">
    <location>
        <begin position="423"/>
        <end position="444"/>
    </location>
</feature>
<dbReference type="InterPro" id="IPR007016">
    <property type="entry name" value="O-antigen_ligase-rel_domated"/>
</dbReference>
<feature type="transmembrane region" description="Helical" evidence="5">
    <location>
        <begin position="489"/>
        <end position="508"/>
    </location>
</feature>
<reference evidence="8" key="1">
    <citation type="submission" date="2017-09" db="EMBL/GenBank/DDBJ databases">
        <title>Depth-based differentiation of microbial function through sediment-hosted aquifers and enrichment of novel symbionts in the deep terrestrial subsurface.</title>
        <authorList>
            <person name="Probst A.J."/>
            <person name="Ladd B."/>
            <person name="Jarett J.K."/>
            <person name="Geller-Mcgrath D.E."/>
            <person name="Sieber C.M.K."/>
            <person name="Emerson J.B."/>
            <person name="Anantharaman K."/>
            <person name="Thomas B.C."/>
            <person name="Malmstrom R."/>
            <person name="Stieglmeier M."/>
            <person name="Klingl A."/>
            <person name="Woyke T."/>
            <person name="Ryan C.M."/>
            <person name="Banfield J.F."/>
        </authorList>
    </citation>
    <scope>NUCLEOTIDE SEQUENCE [LARGE SCALE GENOMIC DNA]</scope>
</reference>
<evidence type="ECO:0000256" key="2">
    <source>
        <dbReference type="ARBA" id="ARBA00022692"/>
    </source>
</evidence>
<comment type="subcellular location">
    <subcellularLocation>
        <location evidence="1">Membrane</location>
        <topology evidence="1">Multi-pass membrane protein</topology>
    </subcellularLocation>
</comment>
<evidence type="ECO:0000256" key="3">
    <source>
        <dbReference type="ARBA" id="ARBA00022989"/>
    </source>
</evidence>
<feature type="transmembrane region" description="Helical" evidence="5">
    <location>
        <begin position="45"/>
        <end position="64"/>
    </location>
</feature>
<name>A0A2M8GL67_9BACT</name>
<dbReference type="EMBL" id="PFQK01000093">
    <property type="protein sequence ID" value="PJC81306.1"/>
    <property type="molecule type" value="Genomic_DNA"/>
</dbReference>
<dbReference type="SUPFAM" id="SSF48452">
    <property type="entry name" value="TPR-like"/>
    <property type="match status" value="1"/>
</dbReference>
<evidence type="ECO:0000256" key="5">
    <source>
        <dbReference type="SAM" id="Phobius"/>
    </source>
</evidence>
<feature type="transmembrane region" description="Helical" evidence="5">
    <location>
        <begin position="15"/>
        <end position="33"/>
    </location>
</feature>
<keyword evidence="4 5" id="KW-0472">Membrane</keyword>
<dbReference type="Proteomes" id="UP000229370">
    <property type="component" value="Unassembled WGS sequence"/>
</dbReference>
<proteinExistence type="predicted"/>